<organism evidence="1 2">
    <name type="scientific">Undibacterium luofuense</name>
    <dbReference type="NCBI Taxonomy" id="2828733"/>
    <lineage>
        <taxon>Bacteria</taxon>
        <taxon>Pseudomonadati</taxon>
        <taxon>Pseudomonadota</taxon>
        <taxon>Betaproteobacteria</taxon>
        <taxon>Burkholderiales</taxon>
        <taxon>Oxalobacteraceae</taxon>
        <taxon>Undibacterium</taxon>
    </lineage>
</organism>
<dbReference type="RefSeq" id="WP_212686328.1">
    <property type="nucleotide sequence ID" value="NZ_JAGSPN010000001.1"/>
</dbReference>
<reference evidence="1" key="1">
    <citation type="submission" date="2021-04" db="EMBL/GenBank/DDBJ databases">
        <title>novel species isolated from subtropical streams in China.</title>
        <authorList>
            <person name="Lu H."/>
        </authorList>
    </citation>
    <scope>NUCLEOTIDE SEQUENCE</scope>
    <source>
        <strain evidence="1">LFS511W</strain>
    </source>
</reference>
<proteinExistence type="predicted"/>
<name>A0A941I5M2_9BURK</name>
<dbReference type="InterPro" id="IPR007362">
    <property type="entry name" value="DUF429"/>
</dbReference>
<protein>
    <submittedName>
        <fullName evidence="1">DUF429 domain-containing protein</fullName>
    </submittedName>
</protein>
<evidence type="ECO:0000313" key="2">
    <source>
        <dbReference type="Proteomes" id="UP000680067"/>
    </source>
</evidence>
<accession>A0A941I5M2</accession>
<dbReference type="AlphaFoldDB" id="A0A941I5M2"/>
<dbReference type="Proteomes" id="UP000680067">
    <property type="component" value="Unassembled WGS sequence"/>
</dbReference>
<gene>
    <name evidence="1" type="ORF">KDM89_02425</name>
</gene>
<evidence type="ECO:0000313" key="1">
    <source>
        <dbReference type="EMBL" id="MBR7780984.1"/>
    </source>
</evidence>
<comment type="caution">
    <text evidence="1">The sequence shown here is derived from an EMBL/GenBank/DDBJ whole genome shotgun (WGS) entry which is preliminary data.</text>
</comment>
<dbReference type="EMBL" id="JAGSPN010000001">
    <property type="protein sequence ID" value="MBR7780984.1"/>
    <property type="molecule type" value="Genomic_DNA"/>
</dbReference>
<sequence length="268" mass="29927">MILAGVDFTSAPSRRKPVVVATGEVRAECLHLTGFKTFITLAQFADWLQAEPAWLAACDLPFSLPRALIEWHDWPLSYPDLIQHLQQLSRDQLRAACKAYCDAHPPGQKFAHRQTDRPAGSSPSMKWINPPVAIMLHAGVPILLQANATLPGMLHGHPQRIALEAYPGMVARSITTASYKNDQKQKQTEARLQARIQILQALQRGETRWYLKVDCDVFAEQIIQDGSGDHLDALLCLLLAGWAWQRRDHNWGLPAFDALEGWIAGCDV</sequence>
<dbReference type="Pfam" id="PF04250">
    <property type="entry name" value="DUF429"/>
    <property type="match status" value="1"/>
</dbReference>
<keyword evidence="2" id="KW-1185">Reference proteome</keyword>